<protein>
    <submittedName>
        <fullName evidence="1">Uncharacterized protein</fullName>
    </submittedName>
</protein>
<reference evidence="1 2" key="1">
    <citation type="submission" date="2018-12" db="EMBL/GenBank/DDBJ databases">
        <authorList>
            <consortium name="Pathogen Informatics"/>
        </authorList>
    </citation>
    <scope>NUCLEOTIDE SEQUENCE [LARGE SCALE GENOMIC DNA]</scope>
    <source>
        <strain evidence="1 2">NCTC10741</strain>
    </source>
</reference>
<proteinExistence type="predicted"/>
<evidence type="ECO:0000313" key="1">
    <source>
        <dbReference type="EMBL" id="VDR40085.1"/>
    </source>
</evidence>
<name>A0A3P8L445_TSUPA</name>
<gene>
    <name evidence="1" type="ORF">NCTC10741_03239</name>
</gene>
<organism evidence="1 2">
    <name type="scientific">Tsukamurella paurometabola</name>
    <name type="common">Corynebacterium paurometabolum</name>
    <dbReference type="NCBI Taxonomy" id="2061"/>
    <lineage>
        <taxon>Bacteria</taxon>
        <taxon>Bacillati</taxon>
        <taxon>Actinomycetota</taxon>
        <taxon>Actinomycetes</taxon>
        <taxon>Mycobacteriales</taxon>
        <taxon>Tsukamurellaceae</taxon>
        <taxon>Tsukamurella</taxon>
    </lineage>
</organism>
<sequence length="68" mass="7876">MTERRRITLQLDGHQQVYIGNSYEVRESGLGLYEVWDTAEDRCVWSEKVHHGIREVRSVNIDTAPSTS</sequence>
<dbReference type="EMBL" id="LR131273">
    <property type="protein sequence ID" value="VDR40085.1"/>
    <property type="molecule type" value="Genomic_DNA"/>
</dbReference>
<dbReference type="RefSeq" id="WP_126197112.1">
    <property type="nucleotide sequence ID" value="NZ_CP085954.1"/>
</dbReference>
<dbReference type="Proteomes" id="UP000271626">
    <property type="component" value="Chromosome"/>
</dbReference>
<evidence type="ECO:0000313" key="2">
    <source>
        <dbReference type="Proteomes" id="UP000271626"/>
    </source>
</evidence>
<accession>A0A3P8L445</accession>
<dbReference type="AlphaFoldDB" id="A0A3P8L445"/>